<comment type="similarity">
    <text evidence="1">Belongs to the archease family.</text>
</comment>
<evidence type="ECO:0000256" key="4">
    <source>
        <dbReference type="ARBA" id="ARBA00022837"/>
    </source>
</evidence>
<evidence type="ECO:0000256" key="1">
    <source>
        <dbReference type="ARBA" id="ARBA00007963"/>
    </source>
</evidence>
<evidence type="ECO:0000259" key="5">
    <source>
        <dbReference type="Pfam" id="PF01951"/>
    </source>
</evidence>
<accession>A0A9D6V641</accession>
<name>A0A9D6V641_9BACT</name>
<dbReference type="InterPro" id="IPR023572">
    <property type="entry name" value="Archease_dom"/>
</dbReference>
<dbReference type="GO" id="GO:0008033">
    <property type="term" value="P:tRNA processing"/>
    <property type="evidence" value="ECO:0007669"/>
    <property type="project" value="UniProtKB-KW"/>
</dbReference>
<dbReference type="SUPFAM" id="SSF69819">
    <property type="entry name" value="MTH1598-like"/>
    <property type="match status" value="1"/>
</dbReference>
<keyword evidence="2" id="KW-0819">tRNA processing</keyword>
<evidence type="ECO:0000313" key="6">
    <source>
        <dbReference type="EMBL" id="MBI5252563.1"/>
    </source>
</evidence>
<dbReference type="InterPro" id="IPR002804">
    <property type="entry name" value="Archease"/>
</dbReference>
<dbReference type="PANTHER" id="PTHR12682:SF11">
    <property type="entry name" value="PROTEIN ARCHEASE"/>
    <property type="match status" value="1"/>
</dbReference>
<comment type="caution">
    <text evidence="6">The sequence shown here is derived from an EMBL/GenBank/DDBJ whole genome shotgun (WGS) entry which is preliminary data.</text>
</comment>
<organism evidence="6 7">
    <name type="scientific">Desulfomonile tiedjei</name>
    <dbReference type="NCBI Taxonomy" id="2358"/>
    <lineage>
        <taxon>Bacteria</taxon>
        <taxon>Pseudomonadati</taxon>
        <taxon>Thermodesulfobacteriota</taxon>
        <taxon>Desulfomonilia</taxon>
        <taxon>Desulfomonilales</taxon>
        <taxon>Desulfomonilaceae</taxon>
        <taxon>Desulfomonile</taxon>
    </lineage>
</organism>
<keyword evidence="3" id="KW-0479">Metal-binding</keyword>
<gene>
    <name evidence="6" type="ORF">HY912_23965</name>
</gene>
<evidence type="ECO:0000313" key="7">
    <source>
        <dbReference type="Proteomes" id="UP000807825"/>
    </source>
</evidence>
<dbReference type="InterPro" id="IPR036820">
    <property type="entry name" value="Archease_dom_sf"/>
</dbReference>
<proteinExistence type="inferred from homology"/>
<feature type="domain" description="Archease" evidence="5">
    <location>
        <begin position="8"/>
        <end position="141"/>
    </location>
</feature>
<dbReference type="Pfam" id="PF01951">
    <property type="entry name" value="Archease"/>
    <property type="match status" value="1"/>
</dbReference>
<dbReference type="PANTHER" id="PTHR12682">
    <property type="entry name" value="ARCHEASE"/>
    <property type="match status" value="1"/>
</dbReference>
<protein>
    <submittedName>
        <fullName evidence="6">Archease</fullName>
    </submittedName>
</protein>
<dbReference type="Gene3D" id="3.55.10.10">
    <property type="entry name" value="Archease domain"/>
    <property type="match status" value="1"/>
</dbReference>
<dbReference type="GO" id="GO:0046872">
    <property type="term" value="F:metal ion binding"/>
    <property type="evidence" value="ECO:0007669"/>
    <property type="project" value="UniProtKB-KW"/>
</dbReference>
<dbReference type="AlphaFoldDB" id="A0A9D6V641"/>
<evidence type="ECO:0000256" key="2">
    <source>
        <dbReference type="ARBA" id="ARBA00022694"/>
    </source>
</evidence>
<evidence type="ECO:0000256" key="3">
    <source>
        <dbReference type="ARBA" id="ARBA00022723"/>
    </source>
</evidence>
<dbReference type="Proteomes" id="UP000807825">
    <property type="component" value="Unassembled WGS sequence"/>
</dbReference>
<keyword evidence="4" id="KW-0106">Calcium</keyword>
<sequence length="141" mass="15625">MKSPESGWTLLDHTADIRMEVRGHTLAELFENAALGLMDILLPGTSVAPQTESAISLREDTTEELLVGWLREIVFQYQTAGLVLARVEILEVTEKQLTGKLVYGPPPENCQPEVEIKGVTYHGLTVQAQDWGYSAKVVFDI</sequence>
<reference evidence="6" key="1">
    <citation type="submission" date="2020-07" db="EMBL/GenBank/DDBJ databases">
        <title>Huge and variable diversity of episymbiotic CPR bacteria and DPANN archaea in groundwater ecosystems.</title>
        <authorList>
            <person name="He C.Y."/>
            <person name="Keren R."/>
            <person name="Whittaker M."/>
            <person name="Farag I.F."/>
            <person name="Doudna J."/>
            <person name="Cate J.H.D."/>
            <person name="Banfield J.F."/>
        </authorList>
    </citation>
    <scope>NUCLEOTIDE SEQUENCE</scope>
    <source>
        <strain evidence="6">NC_groundwater_1664_Pr3_B-0.1um_52_9</strain>
    </source>
</reference>
<dbReference type="EMBL" id="JACRDE010000622">
    <property type="protein sequence ID" value="MBI5252563.1"/>
    <property type="molecule type" value="Genomic_DNA"/>
</dbReference>